<dbReference type="Proteomes" id="UP000221020">
    <property type="component" value="Unassembled WGS sequence"/>
</dbReference>
<dbReference type="RefSeq" id="WP_097963250.1">
    <property type="nucleotide sequence ID" value="NZ_NVOR01000038.1"/>
</dbReference>
<dbReference type="AlphaFoldDB" id="A0AA91VCD6"/>
<comment type="caution">
    <text evidence="1">The sequence shown here is derived from an EMBL/GenBank/DDBJ whole genome shotgun (WGS) entry which is preliminary data.</text>
</comment>
<dbReference type="EMBL" id="NVOR01000038">
    <property type="protein sequence ID" value="PED82324.1"/>
    <property type="molecule type" value="Genomic_DNA"/>
</dbReference>
<proteinExistence type="predicted"/>
<organism evidence="1 2">
    <name type="scientific">Bacillus pseudomycoides</name>
    <dbReference type="NCBI Taxonomy" id="64104"/>
    <lineage>
        <taxon>Bacteria</taxon>
        <taxon>Bacillati</taxon>
        <taxon>Bacillota</taxon>
        <taxon>Bacilli</taxon>
        <taxon>Bacillales</taxon>
        <taxon>Bacillaceae</taxon>
        <taxon>Bacillus</taxon>
        <taxon>Bacillus cereus group</taxon>
    </lineage>
</organism>
<evidence type="ECO:0000313" key="1">
    <source>
        <dbReference type="EMBL" id="PED82324.1"/>
    </source>
</evidence>
<sequence>MGLIKPKVVGKRMATGTVRANGSKDMITIGGLGFKPSTVVITSKFTNSGRLENYTLQTYTSMSYSSVINGFGGRMYQTGTMDAWYSTVTVTNNSFSFTVLDDTCVFEWIAYE</sequence>
<name>A0AA91VCD6_9BACI</name>
<accession>A0AA91VCD6</accession>
<gene>
    <name evidence="1" type="ORF">CON65_12635</name>
</gene>
<protein>
    <submittedName>
        <fullName evidence="1">Uncharacterized protein</fullName>
    </submittedName>
</protein>
<reference evidence="1 2" key="1">
    <citation type="submission" date="2017-09" db="EMBL/GenBank/DDBJ databases">
        <title>Large-scale bioinformatics analysis of Bacillus genomes uncovers conserved roles of natural products in bacterial physiology.</title>
        <authorList>
            <consortium name="Agbiome Team Llc"/>
            <person name="Bleich R.M."/>
            <person name="Grubbs K.J."/>
            <person name="Santa Maria K.C."/>
            <person name="Allen S.E."/>
            <person name="Farag S."/>
            <person name="Shank E.A."/>
            <person name="Bowers A."/>
        </authorList>
    </citation>
    <scope>NUCLEOTIDE SEQUENCE [LARGE SCALE GENOMIC DNA]</scope>
    <source>
        <strain evidence="1 2">AFS092012</strain>
    </source>
</reference>
<evidence type="ECO:0000313" key="2">
    <source>
        <dbReference type="Proteomes" id="UP000221020"/>
    </source>
</evidence>